<evidence type="ECO:0000313" key="11">
    <source>
        <dbReference type="EMBL" id="QBM88090.1"/>
    </source>
</evidence>
<evidence type="ECO:0000256" key="3">
    <source>
        <dbReference type="ARBA" id="ARBA00022516"/>
    </source>
</evidence>
<dbReference type="GO" id="GO:0042761">
    <property type="term" value="P:very long-chain fatty acid biosynthetic process"/>
    <property type="evidence" value="ECO:0007669"/>
    <property type="project" value="TreeGrafter"/>
</dbReference>
<feature type="domain" description="3-oxo-5-alpha-steroid 4-dehydrogenase C-terminal" evidence="10">
    <location>
        <begin position="151"/>
        <end position="314"/>
    </location>
</feature>
<name>A0A4P6XLE2_9ASCO</name>
<evidence type="ECO:0000256" key="2">
    <source>
        <dbReference type="ARBA" id="ARBA00007742"/>
    </source>
</evidence>
<evidence type="ECO:0000256" key="8">
    <source>
        <dbReference type="ARBA" id="ARBA00023136"/>
    </source>
</evidence>
<feature type="transmembrane region" description="Helical" evidence="9">
    <location>
        <begin position="162"/>
        <end position="179"/>
    </location>
</feature>
<feature type="transmembrane region" description="Helical" evidence="9">
    <location>
        <begin position="204"/>
        <end position="224"/>
    </location>
</feature>
<dbReference type="PANTHER" id="PTHR10556:SF28">
    <property type="entry name" value="VERY-LONG-CHAIN ENOYL-COA REDUCTASE"/>
    <property type="match status" value="1"/>
</dbReference>
<evidence type="ECO:0000256" key="6">
    <source>
        <dbReference type="ARBA" id="ARBA00023002"/>
    </source>
</evidence>
<dbReference type="Proteomes" id="UP000292447">
    <property type="component" value="Chromosome III"/>
</dbReference>
<dbReference type="AlphaFoldDB" id="A0A4P6XLE2"/>
<dbReference type="GO" id="GO:0016627">
    <property type="term" value="F:oxidoreductase activity, acting on the CH-CH group of donors"/>
    <property type="evidence" value="ECO:0007669"/>
    <property type="project" value="InterPro"/>
</dbReference>
<comment type="similarity">
    <text evidence="2">Belongs to the steroid 5-alpha reductase family.</text>
</comment>
<evidence type="ECO:0000256" key="7">
    <source>
        <dbReference type="ARBA" id="ARBA00023098"/>
    </source>
</evidence>
<keyword evidence="4 9" id="KW-0812">Transmembrane</keyword>
<accession>A0A4P6XLE2</accession>
<keyword evidence="12" id="KW-1185">Reference proteome</keyword>
<dbReference type="EMBL" id="CP034458">
    <property type="protein sequence ID" value="QBM88090.1"/>
    <property type="molecule type" value="Genomic_DNA"/>
</dbReference>
<evidence type="ECO:0000256" key="5">
    <source>
        <dbReference type="ARBA" id="ARBA00022989"/>
    </source>
</evidence>
<protein>
    <submittedName>
        <fullName evidence="11">Very-long-chain enoyl-CoA reductase</fullName>
    </submittedName>
</protein>
<feature type="transmembrane region" description="Helical" evidence="9">
    <location>
        <begin position="260"/>
        <end position="285"/>
    </location>
</feature>
<dbReference type="GO" id="GO:0016020">
    <property type="term" value="C:membrane"/>
    <property type="evidence" value="ECO:0007669"/>
    <property type="project" value="UniProtKB-SubCell"/>
</dbReference>
<keyword evidence="7" id="KW-0443">Lipid metabolism</keyword>
<organism evidence="11 12">
    <name type="scientific">Metschnikowia aff. pulcherrima</name>
    <dbReference type="NCBI Taxonomy" id="2163413"/>
    <lineage>
        <taxon>Eukaryota</taxon>
        <taxon>Fungi</taxon>
        <taxon>Dikarya</taxon>
        <taxon>Ascomycota</taxon>
        <taxon>Saccharomycotina</taxon>
        <taxon>Pichiomycetes</taxon>
        <taxon>Metschnikowiaceae</taxon>
        <taxon>Metschnikowia</taxon>
    </lineage>
</organism>
<sequence length="315" mass="35826">MPIVTVELRSSAIKGYSEELTSFSVSRIYEKVALRSKLPLTQVKLSVLGADGKHKPVDIDATLNEYFDAQSLSGEVELYAKNLGPQIAWKTVFLLECLGPILIHSLGYFTLAHVFGVAQSETQKLALWLAVLHFVKREYETLFVHRFSNSTMPLFNLFKNSGHYWILSGVNLAIFTYSYNPASLKAAGLLASFLFHVNSLPQPVNYALVLLWAFAEVSNFITHLKLAGIRAKDKKAYAIPYGYGFDWVVCPYYFFESLSWLAYALLVGNWSTWLFLVVSSSQMYVWALTKNKRYLTTFGDKYKKLRRAKYIPFVV</sequence>
<comment type="subcellular location">
    <subcellularLocation>
        <location evidence="1">Membrane</location>
        <topology evidence="1">Multi-pass membrane protein</topology>
    </subcellularLocation>
</comment>
<dbReference type="STRING" id="2163413.A0A4P6XLE2"/>
<dbReference type="InterPro" id="IPR001104">
    <property type="entry name" value="3-oxo-5_a-steroid_4-DH_C"/>
</dbReference>
<evidence type="ECO:0000259" key="10">
    <source>
        <dbReference type="Pfam" id="PF02544"/>
    </source>
</evidence>
<evidence type="ECO:0000256" key="9">
    <source>
        <dbReference type="SAM" id="Phobius"/>
    </source>
</evidence>
<keyword evidence="8 9" id="KW-0472">Membrane</keyword>
<gene>
    <name evidence="11" type="primary">MPUL0C00530</name>
    <name evidence="11" type="ORF">METSCH_C00530</name>
</gene>
<keyword evidence="5 9" id="KW-1133">Transmembrane helix</keyword>
<reference evidence="12" key="1">
    <citation type="submission" date="2019-03" db="EMBL/GenBank/DDBJ databases">
        <title>Snf2 controls pulcherriminic acid biosynthesis and connects pigmentation and antifungal activity of the yeast Metschnikowia pulcherrima.</title>
        <authorList>
            <person name="Gore-Lloyd D."/>
            <person name="Sumann I."/>
            <person name="Brachmann A.O."/>
            <person name="Schneeberger K."/>
            <person name="Ortiz-Merino R.A."/>
            <person name="Moreno-Beltran M."/>
            <person name="Schlaefli M."/>
            <person name="Kirner P."/>
            <person name="Santos Kron A."/>
            <person name="Wolfe K.H."/>
            <person name="Piel J."/>
            <person name="Ahrens C.H."/>
            <person name="Henk D."/>
            <person name="Freimoser F.M."/>
        </authorList>
    </citation>
    <scope>NUCLEOTIDE SEQUENCE [LARGE SCALE GENOMIC DNA]</scope>
    <source>
        <strain evidence="12">APC 1.2</strain>
    </source>
</reference>
<dbReference type="PANTHER" id="PTHR10556">
    <property type="entry name" value="3-OXO-5-ALPHA-STEROID 4-DEHYDROGENASE"/>
    <property type="match status" value="1"/>
</dbReference>
<proteinExistence type="inferred from homology"/>
<dbReference type="InterPro" id="IPR039357">
    <property type="entry name" value="SRD5A/TECR"/>
</dbReference>
<evidence type="ECO:0000313" key="12">
    <source>
        <dbReference type="Proteomes" id="UP000292447"/>
    </source>
</evidence>
<dbReference type="PROSITE" id="PS50244">
    <property type="entry name" value="S5A_REDUCTASE"/>
    <property type="match status" value="1"/>
</dbReference>
<dbReference type="Pfam" id="PF02544">
    <property type="entry name" value="Steroid_dh"/>
    <property type="match status" value="1"/>
</dbReference>
<feature type="transmembrane region" description="Helical" evidence="9">
    <location>
        <begin position="236"/>
        <end position="254"/>
    </location>
</feature>
<evidence type="ECO:0000256" key="1">
    <source>
        <dbReference type="ARBA" id="ARBA00004141"/>
    </source>
</evidence>
<keyword evidence="6" id="KW-0560">Oxidoreductase</keyword>
<evidence type="ECO:0000256" key="4">
    <source>
        <dbReference type="ARBA" id="ARBA00022692"/>
    </source>
</evidence>
<keyword evidence="3" id="KW-0444">Lipid biosynthesis</keyword>